<feature type="region of interest" description="Disordered" evidence="1">
    <location>
        <begin position="292"/>
        <end position="349"/>
    </location>
</feature>
<reference evidence="3" key="1">
    <citation type="submission" date="2020-03" db="EMBL/GenBank/DDBJ databases">
        <authorList>
            <person name="Zhang R."/>
        </authorList>
    </citation>
    <scope>NUCLEOTIDE SEQUENCE</scope>
</reference>
<evidence type="ECO:0000313" key="3">
    <source>
        <dbReference type="EMBL" id="NUU80504.1"/>
    </source>
</evidence>
<accession>A0A6M2E618</accession>
<dbReference type="EMBL" id="GILB01000171">
    <property type="protein sequence ID" value="NUU80504.1"/>
    <property type="molecule type" value="Transcribed_RNA"/>
</dbReference>
<organism evidence="3">
    <name type="scientific">Populus davidiana</name>
    <dbReference type="NCBI Taxonomy" id="266767"/>
    <lineage>
        <taxon>Eukaryota</taxon>
        <taxon>Viridiplantae</taxon>
        <taxon>Streptophyta</taxon>
        <taxon>Embryophyta</taxon>
        <taxon>Tracheophyta</taxon>
        <taxon>Spermatophyta</taxon>
        <taxon>Magnoliopsida</taxon>
        <taxon>eudicotyledons</taxon>
        <taxon>Gunneridae</taxon>
        <taxon>Pentapetalae</taxon>
        <taxon>rosids</taxon>
        <taxon>fabids</taxon>
        <taxon>Malpighiales</taxon>
        <taxon>Salicaceae</taxon>
        <taxon>Saliceae</taxon>
        <taxon>Populus</taxon>
    </lineage>
</organism>
<name>A0A6M2E618_9ROSI</name>
<feature type="region of interest" description="Disordered" evidence="1">
    <location>
        <begin position="1"/>
        <end position="38"/>
    </location>
</feature>
<protein>
    <recommendedName>
        <fullName evidence="2">Retrotransposon gag domain-containing protein</fullName>
    </recommendedName>
</protein>
<dbReference type="Pfam" id="PF03732">
    <property type="entry name" value="Retrotrans_gag"/>
    <property type="match status" value="1"/>
</dbReference>
<dbReference type="AlphaFoldDB" id="A0A6M2E618"/>
<feature type="compositionally biased region" description="Low complexity" evidence="1">
    <location>
        <begin position="334"/>
        <end position="349"/>
    </location>
</feature>
<proteinExistence type="predicted"/>
<dbReference type="PANTHER" id="PTHR33223:SF11">
    <property type="entry name" value="ELEMENT PROTEIN, PUTATIVE-RELATED"/>
    <property type="match status" value="1"/>
</dbReference>
<sequence length="349" mass="40465">MSRNRQIAGIGKVGDDKDDVTIVQSRTTRQRKRGGAPAPRYVEEIHPPVKEESRELKVENIVGETSVRVANPEFVTEFQQLSKAIRTWMEFSMERDRRRNRDVPSSSHIVQGVDVSLNDFMELAPPIFTGMDNSEDPQRFLDNIWRRCEALGCTEHRAVSLASFRLEGDMAISWFESRKRERSTEAKWTWKEFSTIFLDRFLPQSVRDAKLYEFERLSQGSMTVDEYDLKFTQLSRYAEHLLPTEEWRVKRFIRGLKSSMYMVMVSQMFSSYSSAVDKARLIEARELEDMVASQSKRSREEGHAFRQQGPNTSPSRERSGHQDSWVPRRFRRISSTSGLSSQSGGRDAQ</sequence>
<feature type="domain" description="Retrotransposon gag" evidence="2">
    <location>
        <begin position="161"/>
        <end position="257"/>
    </location>
</feature>
<dbReference type="PANTHER" id="PTHR33223">
    <property type="entry name" value="CCHC-TYPE DOMAIN-CONTAINING PROTEIN"/>
    <property type="match status" value="1"/>
</dbReference>
<evidence type="ECO:0000256" key="1">
    <source>
        <dbReference type="SAM" id="MobiDB-lite"/>
    </source>
</evidence>
<dbReference type="InterPro" id="IPR005162">
    <property type="entry name" value="Retrotrans_gag_dom"/>
</dbReference>
<evidence type="ECO:0000259" key="2">
    <source>
        <dbReference type="Pfam" id="PF03732"/>
    </source>
</evidence>